<proteinExistence type="predicted"/>
<reference evidence="4" key="1">
    <citation type="submission" date="2019-06" db="EMBL/GenBank/DDBJ databases">
        <authorList>
            <person name="Broberg M."/>
        </authorList>
    </citation>
    <scope>NUCLEOTIDE SEQUENCE [LARGE SCALE GENOMIC DNA]</scope>
</reference>
<evidence type="ECO:0000256" key="1">
    <source>
        <dbReference type="SAM" id="MobiDB-lite"/>
    </source>
</evidence>
<evidence type="ECO:0000259" key="2">
    <source>
        <dbReference type="Pfam" id="PF06985"/>
    </source>
</evidence>
<reference evidence="3 4" key="2">
    <citation type="submission" date="2021-10" db="EMBL/GenBank/DDBJ databases">
        <authorList>
            <person name="Piombo E."/>
        </authorList>
    </citation>
    <scope>NUCLEOTIDE SEQUENCE [LARGE SCALE GENOMIC DNA]</scope>
</reference>
<evidence type="ECO:0000313" key="3">
    <source>
        <dbReference type="EMBL" id="CAH0043759.1"/>
    </source>
</evidence>
<dbReference type="Pfam" id="PF06985">
    <property type="entry name" value="HET"/>
    <property type="match status" value="1"/>
</dbReference>
<feature type="compositionally biased region" description="Basic and acidic residues" evidence="1">
    <location>
        <begin position="211"/>
        <end position="248"/>
    </location>
</feature>
<protein>
    <recommendedName>
        <fullName evidence="2">Heterokaryon incompatibility domain-containing protein</fullName>
    </recommendedName>
</protein>
<dbReference type="Pfam" id="PF26639">
    <property type="entry name" value="Het-6_barrel"/>
    <property type="match status" value="1"/>
</dbReference>
<dbReference type="InterPro" id="IPR010730">
    <property type="entry name" value="HET"/>
</dbReference>
<accession>A0A9N9W667</accession>
<name>A0A9N9W667_9HYPO</name>
<dbReference type="OrthoDB" id="3477286at2759"/>
<comment type="caution">
    <text evidence="3">The sequence shown here is derived from an EMBL/GenBank/DDBJ whole genome shotgun (WGS) entry which is preliminary data.</text>
</comment>
<dbReference type="AlphaFoldDB" id="A0A9N9W667"/>
<dbReference type="InterPro" id="IPR052895">
    <property type="entry name" value="HetReg/Transcr_Mod"/>
</dbReference>
<dbReference type="PANTHER" id="PTHR24148">
    <property type="entry name" value="ANKYRIN REPEAT DOMAIN-CONTAINING PROTEIN 39 HOMOLOG-RELATED"/>
    <property type="match status" value="1"/>
</dbReference>
<dbReference type="PANTHER" id="PTHR24148:SF77">
    <property type="entry name" value="HETEROKARYON INCOMPATIBILITY DOMAIN-CONTAINING PROTEIN"/>
    <property type="match status" value="1"/>
</dbReference>
<feature type="region of interest" description="Disordered" evidence="1">
    <location>
        <begin position="202"/>
        <end position="257"/>
    </location>
</feature>
<gene>
    <name evidence="3" type="ORF">CSOL1703_00009638</name>
</gene>
<feature type="domain" description="Heterokaryon incompatibility" evidence="2">
    <location>
        <begin position="59"/>
        <end position="154"/>
    </location>
</feature>
<evidence type="ECO:0000313" key="4">
    <source>
        <dbReference type="Proteomes" id="UP000775872"/>
    </source>
</evidence>
<dbReference type="Proteomes" id="UP000775872">
    <property type="component" value="Unassembled WGS sequence"/>
</dbReference>
<dbReference type="EMBL" id="CABFOC020000003">
    <property type="protein sequence ID" value="CAH0043759.1"/>
    <property type="molecule type" value="Genomic_DNA"/>
</dbReference>
<organism evidence="3 4">
    <name type="scientific">Clonostachys solani</name>
    <dbReference type="NCBI Taxonomy" id="160281"/>
    <lineage>
        <taxon>Eukaryota</taxon>
        <taxon>Fungi</taxon>
        <taxon>Dikarya</taxon>
        <taxon>Ascomycota</taxon>
        <taxon>Pezizomycotina</taxon>
        <taxon>Sordariomycetes</taxon>
        <taxon>Hypocreomycetidae</taxon>
        <taxon>Hypocreales</taxon>
        <taxon>Bionectriaceae</taxon>
        <taxon>Clonostachys</taxon>
    </lineage>
</organism>
<keyword evidence="4" id="KW-1185">Reference proteome</keyword>
<sequence length="710" mass="80315">MTGNVRTLSTVAADAPDLYRPLDSSVPEIRLFALEPAQSDEGAIIGHLQTVPLGSAPAYEALSYMWGKPVYSEPITIAGHTVLVTPNLAVALRGLRFQDRQRVLWIDALCINQKSLHERAQQISLMKEIYSHCVRDLLWLGPLSKSETQSYMASEELMGQGFELIQHLVDRDMTVLDPMVKEWKDHKQLQREFYRSIENDLDNQFSGDQTTEGKEEQPGSQETHGESRDKDKDAKRQAEEEQRGDEAGNKATRTGSEVQDYMLSSDEQWALESAFDYPDVLQRLWVMQELSLAPKVQLVAGRHTLDWDVVSDFLGDTPYADAFHGTFSHGSVAQISYYMFEKVQIIDHQRRISRQADQGGESKLLDVLARFRHTHCLDPRDKIFGLLGLVTDHKDIKVDYEKPPAQVYAEVTASLINHSGNLDVICQSPWSSSRDYRRPAEGSLGNLPSWAINFLADGDIELFAQRSIFNAGKPSCEVPCRRVDEDVLVANGVIVGQVGPILQHDYPHDGKDSALHRRYDSSAHIPLDWMRLYLNHQVLDRGSTDQCITGESSFTAFWRTLTVDCAAWPTMARLTSQQIEDQDMALRENWSQFLDGVTDEGTNKSNLDREYFSTPDNKLMWDRLYTQWSFSTTTNGLFIMIIPPTREGDVIACLDGAKLPVVLRPVQRDGLQTFQIVTVAYVHGIMDMEATESPELRAKLGLQDQEFWIV</sequence>